<accession>A0A4R0MR61</accession>
<evidence type="ECO:0000313" key="3">
    <source>
        <dbReference type="Proteomes" id="UP000292884"/>
    </source>
</evidence>
<feature type="transmembrane region" description="Helical" evidence="1">
    <location>
        <begin position="12"/>
        <end position="30"/>
    </location>
</feature>
<organism evidence="2 3">
    <name type="scientific">Pedobacter frigiditerrae</name>
    <dbReference type="NCBI Taxonomy" id="2530452"/>
    <lineage>
        <taxon>Bacteria</taxon>
        <taxon>Pseudomonadati</taxon>
        <taxon>Bacteroidota</taxon>
        <taxon>Sphingobacteriia</taxon>
        <taxon>Sphingobacteriales</taxon>
        <taxon>Sphingobacteriaceae</taxon>
        <taxon>Pedobacter</taxon>
    </lineage>
</organism>
<dbReference type="Proteomes" id="UP000292884">
    <property type="component" value="Unassembled WGS sequence"/>
</dbReference>
<evidence type="ECO:0000256" key="1">
    <source>
        <dbReference type="SAM" id="Phobius"/>
    </source>
</evidence>
<evidence type="ECO:0000313" key="2">
    <source>
        <dbReference type="EMBL" id="TCC89411.1"/>
    </source>
</evidence>
<comment type="caution">
    <text evidence="2">The sequence shown here is derived from an EMBL/GenBank/DDBJ whole genome shotgun (WGS) entry which is preliminary data.</text>
</comment>
<dbReference type="OrthoDB" id="102112at2"/>
<dbReference type="EMBL" id="SJSK01000004">
    <property type="protein sequence ID" value="TCC89411.1"/>
    <property type="molecule type" value="Genomic_DNA"/>
</dbReference>
<feature type="transmembrane region" description="Helical" evidence="1">
    <location>
        <begin position="165"/>
        <end position="191"/>
    </location>
</feature>
<evidence type="ECO:0008006" key="4">
    <source>
        <dbReference type="Google" id="ProtNLM"/>
    </source>
</evidence>
<feature type="transmembrane region" description="Helical" evidence="1">
    <location>
        <begin position="224"/>
        <end position="240"/>
    </location>
</feature>
<sequence length="431" mass="50238">MEKHSENSKPWLISKRFFTLLSIYFAFLMVDFTSSDELFPHFVYVLMTPYTEFWHWIVPWFGEHVLHLSYPITVKPNGSGDTTYNYVLQLLWIIFALIITTVWTILDRKRPSYYQFQYWSRIVIRYFLAYMLFVYGFVKVIKLQFPFPDLIRLTEPYGDSTPMGLAWTFVGYSSGYNLFTGGAEVLAGILLFYKRTTLFGSLVAMTVMANVVAMNFAYDIPVKIFSLNLLIMAVWIAWYDKDRLINFFFLNKVTAPSVIEYPYHTKWKKIVQLSLKSIAILFALYSTLYSNLNTAKEYGDAAPKPPLYGIYDVKTFSLKGELLAPLTTDSTRWKRMIIGYPGYVRITKMTDSNVWMKLKVDTNAKTLKLTSTKDSTNQYNLGYKKLGKDQVIVKGLMGKDSVSIQFKQFDHTQFNLVKTGFHWINEYPNNR</sequence>
<reference evidence="2 3" key="1">
    <citation type="submission" date="2019-02" db="EMBL/GenBank/DDBJ databases">
        <title>Pedobacter sp. RP-1-13 sp. nov., isolated from Arctic soil.</title>
        <authorList>
            <person name="Dahal R.H."/>
        </authorList>
    </citation>
    <scope>NUCLEOTIDE SEQUENCE [LARGE SCALE GENOMIC DNA]</scope>
    <source>
        <strain evidence="2 3">RP-1-13</strain>
    </source>
</reference>
<protein>
    <recommendedName>
        <fullName evidence="4">DoxX family protein</fullName>
    </recommendedName>
</protein>
<name>A0A4R0MR61_9SPHI</name>
<dbReference type="RefSeq" id="WP_131554398.1">
    <property type="nucleotide sequence ID" value="NZ_SJSK01000004.1"/>
</dbReference>
<keyword evidence="1" id="KW-0812">Transmembrane</keyword>
<keyword evidence="3" id="KW-1185">Reference proteome</keyword>
<keyword evidence="1" id="KW-1133">Transmembrane helix</keyword>
<dbReference type="AlphaFoldDB" id="A0A4R0MR61"/>
<feature type="transmembrane region" description="Helical" evidence="1">
    <location>
        <begin position="198"/>
        <end position="218"/>
    </location>
</feature>
<feature type="transmembrane region" description="Helical" evidence="1">
    <location>
        <begin position="127"/>
        <end position="145"/>
    </location>
</feature>
<feature type="transmembrane region" description="Helical" evidence="1">
    <location>
        <begin position="86"/>
        <end position="106"/>
    </location>
</feature>
<keyword evidence="1" id="KW-0472">Membrane</keyword>
<proteinExistence type="predicted"/>
<gene>
    <name evidence="2" type="ORF">EZ428_17095</name>
</gene>